<dbReference type="InterPro" id="IPR036885">
    <property type="entry name" value="SWIB_MDM2_dom_sf"/>
</dbReference>
<protein>
    <recommendedName>
        <fullName evidence="1">DM2 domain-containing protein</fullName>
    </recommendedName>
</protein>
<dbReference type="STRING" id="49390.A0A068UF93"/>
<dbReference type="PROSITE" id="PS51925">
    <property type="entry name" value="SWIB_MDM2"/>
    <property type="match status" value="1"/>
</dbReference>
<dbReference type="EMBL" id="HG739109">
    <property type="protein sequence ID" value="CDP07200.1"/>
    <property type="molecule type" value="Genomic_DNA"/>
</dbReference>
<dbReference type="InParanoid" id="A0A068UF93"/>
<name>A0A068UF93_COFCA</name>
<dbReference type="OMA" id="CPILRID"/>
<dbReference type="Gene3D" id="1.10.245.10">
    <property type="entry name" value="SWIB/MDM2 domain"/>
    <property type="match status" value="1"/>
</dbReference>
<evidence type="ECO:0000259" key="1">
    <source>
        <dbReference type="PROSITE" id="PS51925"/>
    </source>
</evidence>
<sequence length="121" mass="13056">MASTAGVFGNRCRALMAAAKTSVASATSGSAAAKAPGRRNGILKTQPVSPALRQFVGAPETSRTDAVRKVWDYVKSKNLQNPNNKKEIYCDQKLKTIFEGKEKVGFTEIAKLLSKHFQKAA</sequence>
<dbReference type="Gramene" id="CDP07200">
    <property type="protein sequence ID" value="CDP07200"/>
    <property type="gene ID" value="GSCOC_T00024369001"/>
</dbReference>
<dbReference type="InterPro" id="IPR019835">
    <property type="entry name" value="SWIB_domain"/>
</dbReference>
<evidence type="ECO:0000313" key="2">
    <source>
        <dbReference type="EMBL" id="CDP07200.1"/>
    </source>
</evidence>
<gene>
    <name evidence="2" type="ORF">GSCOC_T00024369001</name>
</gene>
<dbReference type="OrthoDB" id="10251073at2759"/>
<feature type="domain" description="DM2" evidence="1">
    <location>
        <begin position="41"/>
        <end position="119"/>
    </location>
</feature>
<dbReference type="FunCoup" id="A0A068UF93">
    <property type="interactions" value="405"/>
</dbReference>
<dbReference type="InterPro" id="IPR003121">
    <property type="entry name" value="SWIB_MDM2_domain"/>
</dbReference>
<dbReference type="PhylomeDB" id="A0A068UF93"/>
<dbReference type="AlphaFoldDB" id="A0A068UF93"/>
<dbReference type="CDD" id="cd10567">
    <property type="entry name" value="SWIB-MDM2_like"/>
    <property type="match status" value="1"/>
</dbReference>
<dbReference type="Proteomes" id="UP000295252">
    <property type="component" value="Chromosome X"/>
</dbReference>
<dbReference type="SMART" id="SM00151">
    <property type="entry name" value="SWIB"/>
    <property type="match status" value="1"/>
</dbReference>
<organism evidence="2 3">
    <name type="scientific">Coffea canephora</name>
    <name type="common">Robusta coffee</name>
    <dbReference type="NCBI Taxonomy" id="49390"/>
    <lineage>
        <taxon>Eukaryota</taxon>
        <taxon>Viridiplantae</taxon>
        <taxon>Streptophyta</taxon>
        <taxon>Embryophyta</taxon>
        <taxon>Tracheophyta</taxon>
        <taxon>Spermatophyta</taxon>
        <taxon>Magnoliopsida</taxon>
        <taxon>eudicotyledons</taxon>
        <taxon>Gunneridae</taxon>
        <taxon>Pentapetalae</taxon>
        <taxon>asterids</taxon>
        <taxon>lamiids</taxon>
        <taxon>Gentianales</taxon>
        <taxon>Rubiaceae</taxon>
        <taxon>Ixoroideae</taxon>
        <taxon>Gardenieae complex</taxon>
        <taxon>Bertiereae - Coffeeae clade</taxon>
        <taxon>Coffeeae</taxon>
        <taxon>Coffea</taxon>
    </lineage>
</organism>
<evidence type="ECO:0000313" key="3">
    <source>
        <dbReference type="Proteomes" id="UP000295252"/>
    </source>
</evidence>
<proteinExistence type="predicted"/>
<reference evidence="3" key="1">
    <citation type="journal article" date="2014" name="Science">
        <title>The coffee genome provides insight into the convergent evolution of caffeine biosynthesis.</title>
        <authorList>
            <person name="Denoeud F."/>
            <person name="Carretero-Paulet L."/>
            <person name="Dereeper A."/>
            <person name="Droc G."/>
            <person name="Guyot R."/>
            <person name="Pietrella M."/>
            <person name="Zheng C."/>
            <person name="Alberti A."/>
            <person name="Anthony F."/>
            <person name="Aprea G."/>
            <person name="Aury J.M."/>
            <person name="Bento P."/>
            <person name="Bernard M."/>
            <person name="Bocs S."/>
            <person name="Campa C."/>
            <person name="Cenci A."/>
            <person name="Combes M.C."/>
            <person name="Crouzillat D."/>
            <person name="Da Silva C."/>
            <person name="Daddiego L."/>
            <person name="De Bellis F."/>
            <person name="Dussert S."/>
            <person name="Garsmeur O."/>
            <person name="Gayraud T."/>
            <person name="Guignon V."/>
            <person name="Jahn K."/>
            <person name="Jamilloux V."/>
            <person name="Joet T."/>
            <person name="Labadie K."/>
            <person name="Lan T."/>
            <person name="Leclercq J."/>
            <person name="Lepelley M."/>
            <person name="Leroy T."/>
            <person name="Li L.T."/>
            <person name="Librado P."/>
            <person name="Lopez L."/>
            <person name="Munoz A."/>
            <person name="Noel B."/>
            <person name="Pallavicini A."/>
            <person name="Perrotta G."/>
            <person name="Poncet V."/>
            <person name="Pot D."/>
            <person name="Priyono X."/>
            <person name="Rigoreau M."/>
            <person name="Rouard M."/>
            <person name="Rozas J."/>
            <person name="Tranchant-Dubreuil C."/>
            <person name="VanBuren R."/>
            <person name="Zhang Q."/>
            <person name="Andrade A.C."/>
            <person name="Argout X."/>
            <person name="Bertrand B."/>
            <person name="de Kochko A."/>
            <person name="Graziosi G."/>
            <person name="Henry R.J."/>
            <person name="Jayarama X."/>
            <person name="Ming R."/>
            <person name="Nagai C."/>
            <person name="Rounsley S."/>
            <person name="Sankoff D."/>
            <person name="Giuliano G."/>
            <person name="Albert V.A."/>
            <person name="Wincker P."/>
            <person name="Lashermes P."/>
        </authorList>
    </citation>
    <scope>NUCLEOTIDE SEQUENCE [LARGE SCALE GENOMIC DNA]</scope>
    <source>
        <strain evidence="3">cv. DH200-94</strain>
    </source>
</reference>
<dbReference type="Pfam" id="PF02201">
    <property type="entry name" value="SWIB"/>
    <property type="match status" value="1"/>
</dbReference>
<dbReference type="PANTHER" id="PTHR13844">
    <property type="entry name" value="SWI/SNF-RELATED MATRIX-ASSOCIATED ACTIN-DEPENDENT REGULATOR OF CHROMATIN SUBFAMILY D"/>
    <property type="match status" value="1"/>
</dbReference>
<dbReference type="SUPFAM" id="SSF47592">
    <property type="entry name" value="SWIB/MDM2 domain"/>
    <property type="match status" value="1"/>
</dbReference>
<keyword evidence="3" id="KW-1185">Reference proteome</keyword>
<accession>A0A068UF93</accession>